<dbReference type="SUPFAM" id="SSF88697">
    <property type="entry name" value="PUA domain-like"/>
    <property type="match status" value="1"/>
</dbReference>
<dbReference type="InterPro" id="IPR034750">
    <property type="entry name" value="CULT"/>
</dbReference>
<dbReference type="Gene3D" id="2.30.130.40">
    <property type="entry name" value="LON domain-like"/>
    <property type="match status" value="1"/>
</dbReference>
<dbReference type="Proteomes" id="UP000095280">
    <property type="component" value="Unplaced"/>
</dbReference>
<sequence length="417" mass="46035">MLRLFRYLHRRRRANSGESNRNNNNNRNNNRNAVALITFDVSLPLQHGYLGNDLQPMLPDASSSQTAADSAEKLIVELPYFVRCPLGVVVPGQIVPVTLHHPVDVSAMSALHRSGPAASLVAAMPRLCRFGATLRILAFKEETDDSSGLSTIKAKLIGWQRFELLSARREFDGRCTARVRLLPELTNPRLAPLPGAWHSARSNRRLNQAASPAPAWVMDSYRPSRLATEAAAELSNWCPTVADAAAKSAEDPLGFSYWLMRQLPFPDWLRSELLACEHPCRRLVACLAALRRCLGFACGGCGTRLAGRADLICLSNAGCSGAYVNPSGQVHDLVTVATVTKSSLRCRGWSSSEHSWFPGYEWRVANCRSCGKHMGWRFDRSTGQRRLQPKKFWGLCRSALSPCWVETTDETADAGSC</sequence>
<accession>A0A1I8I0H5</accession>
<evidence type="ECO:0000313" key="1">
    <source>
        <dbReference type="Proteomes" id="UP000095280"/>
    </source>
</evidence>
<proteinExistence type="predicted"/>
<dbReference type="OrthoDB" id="267517at2759"/>
<dbReference type="CDD" id="cd15777">
    <property type="entry name" value="CRBN_C_like"/>
    <property type="match status" value="1"/>
</dbReference>
<dbReference type="FunFam" id="2.170.150.20:FF:000007">
    <property type="entry name" value="Protein cereblon"/>
    <property type="match status" value="1"/>
</dbReference>
<dbReference type="SMART" id="SM00464">
    <property type="entry name" value="LON"/>
    <property type="match status" value="1"/>
</dbReference>
<organism evidence="1 2">
    <name type="scientific">Macrostomum lignano</name>
    <dbReference type="NCBI Taxonomy" id="282301"/>
    <lineage>
        <taxon>Eukaryota</taxon>
        <taxon>Metazoa</taxon>
        <taxon>Spiralia</taxon>
        <taxon>Lophotrochozoa</taxon>
        <taxon>Platyhelminthes</taxon>
        <taxon>Rhabditophora</taxon>
        <taxon>Macrostomorpha</taxon>
        <taxon>Macrostomida</taxon>
        <taxon>Macrostomidae</taxon>
        <taxon>Macrostomum</taxon>
    </lineage>
</organism>
<dbReference type="AlphaFoldDB" id="A0A1I8I0H5"/>
<dbReference type="PROSITE" id="PS51788">
    <property type="entry name" value="CULT"/>
    <property type="match status" value="1"/>
</dbReference>
<keyword evidence="1" id="KW-1185">Reference proteome</keyword>
<dbReference type="STRING" id="282301.A0A1I8I0H5"/>
<dbReference type="InterPro" id="IPR003111">
    <property type="entry name" value="Lon_prtase_N"/>
</dbReference>
<dbReference type="InterPro" id="IPR046336">
    <property type="entry name" value="Lon_prtase_N_sf"/>
</dbReference>
<dbReference type="WBParaSite" id="maker-uti_cns_0009082-snap-gene-0.6-mRNA-1">
    <property type="protein sequence ID" value="maker-uti_cns_0009082-snap-gene-0.6-mRNA-1"/>
    <property type="gene ID" value="maker-uti_cns_0009082-snap-gene-0.6"/>
</dbReference>
<dbReference type="InterPro" id="IPR015947">
    <property type="entry name" value="PUA-like_sf"/>
</dbReference>
<reference evidence="2" key="1">
    <citation type="submission" date="2016-11" db="UniProtKB">
        <authorList>
            <consortium name="WormBaseParasite"/>
        </authorList>
    </citation>
    <scope>IDENTIFICATION</scope>
</reference>
<dbReference type="Gene3D" id="2.170.150.20">
    <property type="entry name" value="Peptide methionine sulfoxide reductase"/>
    <property type="match status" value="1"/>
</dbReference>
<name>A0A1I8I0H5_9PLAT</name>
<evidence type="ECO:0000313" key="2">
    <source>
        <dbReference type="WBParaSite" id="maker-uti_cns_0009082-snap-gene-0.6-mRNA-1"/>
    </source>
</evidence>
<protein>
    <submittedName>
        <fullName evidence="2">CULT domain-containing protein</fullName>
    </submittedName>
</protein>
<dbReference type="Gene3D" id="1.20.58.1480">
    <property type="match status" value="1"/>
</dbReference>